<evidence type="ECO:0000313" key="8">
    <source>
        <dbReference type="EMBL" id="PNR32051.1"/>
    </source>
</evidence>
<dbReference type="RefSeq" id="XP_024358860.1">
    <property type="nucleotide sequence ID" value="XM_024503092.2"/>
</dbReference>
<dbReference type="Gramene" id="Pp3c21_14670V3.7">
    <property type="protein sequence ID" value="PAC:32914434.CDS.1"/>
    <property type="gene ID" value="Pp3c21_14670"/>
</dbReference>
<dbReference type="SUPFAM" id="SSF50044">
    <property type="entry name" value="SH3-domain"/>
    <property type="match status" value="1"/>
</dbReference>
<evidence type="ECO:0000259" key="7">
    <source>
        <dbReference type="PROSITE" id="PS50002"/>
    </source>
</evidence>
<dbReference type="SMART" id="SM00326">
    <property type="entry name" value="SH3"/>
    <property type="match status" value="1"/>
</dbReference>
<dbReference type="OrthoDB" id="27593at2759"/>
<dbReference type="EnsemblPlants" id="Pp3c21_14670V3.8">
    <property type="protein sequence ID" value="PAC:32914435.CDS.1"/>
    <property type="gene ID" value="Pp3c21_14670"/>
</dbReference>
<dbReference type="EnsemblPlants" id="Pp3c21_14670V3.3">
    <property type="protein sequence ID" value="PAC:32914430.CDS.1"/>
    <property type="gene ID" value="Pp3c21_14670"/>
</dbReference>
<dbReference type="EnsemblPlants" id="Pp3c21_14670V3.6">
    <property type="protein sequence ID" value="PAC:32914433.CDS.1"/>
    <property type="gene ID" value="Pp3c21_14670"/>
</dbReference>
<keyword evidence="10" id="KW-1185">Reference proteome</keyword>
<reference evidence="8 10" key="1">
    <citation type="journal article" date="2008" name="Science">
        <title>The Physcomitrella genome reveals evolutionary insights into the conquest of land by plants.</title>
        <authorList>
            <person name="Rensing S."/>
            <person name="Lang D."/>
            <person name="Zimmer A."/>
            <person name="Terry A."/>
            <person name="Salamov A."/>
            <person name="Shapiro H."/>
            <person name="Nishiyama T."/>
            <person name="Perroud P.-F."/>
            <person name="Lindquist E."/>
            <person name="Kamisugi Y."/>
            <person name="Tanahashi T."/>
            <person name="Sakakibara K."/>
            <person name="Fujita T."/>
            <person name="Oishi K."/>
            <person name="Shin-I T."/>
            <person name="Kuroki Y."/>
            <person name="Toyoda A."/>
            <person name="Suzuki Y."/>
            <person name="Hashimoto A."/>
            <person name="Yamaguchi K."/>
            <person name="Sugano A."/>
            <person name="Kohara Y."/>
            <person name="Fujiyama A."/>
            <person name="Anterola A."/>
            <person name="Aoki S."/>
            <person name="Ashton N."/>
            <person name="Barbazuk W.B."/>
            <person name="Barker E."/>
            <person name="Bennetzen J."/>
            <person name="Bezanilla M."/>
            <person name="Blankenship R."/>
            <person name="Cho S.H."/>
            <person name="Dutcher S."/>
            <person name="Estelle M."/>
            <person name="Fawcett J.A."/>
            <person name="Gundlach H."/>
            <person name="Hanada K."/>
            <person name="Heyl A."/>
            <person name="Hicks K.A."/>
            <person name="Hugh J."/>
            <person name="Lohr M."/>
            <person name="Mayer K."/>
            <person name="Melkozernov A."/>
            <person name="Murata T."/>
            <person name="Nelson D."/>
            <person name="Pils B."/>
            <person name="Prigge M."/>
            <person name="Reiss B."/>
            <person name="Renner T."/>
            <person name="Rombauts S."/>
            <person name="Rushton P."/>
            <person name="Sanderfoot A."/>
            <person name="Schween G."/>
            <person name="Shiu S.-H."/>
            <person name="Stueber K."/>
            <person name="Theodoulou F.L."/>
            <person name="Tu H."/>
            <person name="Van de Peer Y."/>
            <person name="Verrier P.J."/>
            <person name="Waters E."/>
            <person name="Wood A."/>
            <person name="Yang L."/>
            <person name="Cove D."/>
            <person name="Cuming A."/>
            <person name="Hasebe M."/>
            <person name="Lucas S."/>
            <person name="Mishler D.B."/>
            <person name="Reski R."/>
            <person name="Grigoriev I."/>
            <person name="Quatrano R.S."/>
            <person name="Boore J.L."/>
        </authorList>
    </citation>
    <scope>NUCLEOTIDE SEQUENCE [LARGE SCALE GENOMIC DNA]</scope>
    <source>
        <strain evidence="9 10">cv. Gransden 2004</strain>
    </source>
</reference>
<comment type="subcellular location">
    <subcellularLocation>
        <location evidence="1">Membrane</location>
        <topology evidence="1">Peripheral membrane protein</topology>
    </subcellularLocation>
</comment>
<dbReference type="PROSITE" id="PS50002">
    <property type="entry name" value="SH3"/>
    <property type="match status" value="1"/>
</dbReference>
<dbReference type="EnsemblPlants" id="Pp3c21_14670V3.9">
    <property type="protein sequence ID" value="PAC:32914436.CDS.1"/>
    <property type="gene ID" value="Pp3c21_14670"/>
</dbReference>
<feature type="compositionally biased region" description="Basic residues" evidence="6">
    <location>
        <begin position="434"/>
        <end position="443"/>
    </location>
</feature>
<accession>A0A2K1IRZ1</accession>
<dbReference type="InterPro" id="IPR050384">
    <property type="entry name" value="Endophilin_SH3RF"/>
</dbReference>
<dbReference type="Gramene" id="Pp3c21_14670V3.1">
    <property type="protein sequence ID" value="PAC:32914428.CDS.1"/>
    <property type="gene ID" value="Pp3c21_14670"/>
</dbReference>
<dbReference type="EnsemblPlants" id="Pp3c21_14670V3.4">
    <property type="protein sequence ID" value="PAC:32914431.CDS.1"/>
    <property type="gene ID" value="Pp3c21_14670"/>
</dbReference>
<protein>
    <recommendedName>
        <fullName evidence="7">SH3 domain-containing protein</fullName>
    </recommendedName>
</protein>
<evidence type="ECO:0000256" key="6">
    <source>
        <dbReference type="SAM" id="MobiDB-lite"/>
    </source>
</evidence>
<feature type="compositionally biased region" description="Polar residues" evidence="6">
    <location>
        <begin position="310"/>
        <end position="319"/>
    </location>
</feature>
<dbReference type="PANTHER" id="PTHR14167:SF81">
    <property type="entry name" value="ENDOPHILIN-A"/>
    <property type="match status" value="1"/>
</dbReference>
<evidence type="ECO:0000256" key="4">
    <source>
        <dbReference type="ARBA" id="ARBA00023136"/>
    </source>
</evidence>
<sequence>MVFLRANFHLAKKFGGGSGNMTLDEAERQTHQELERLYMSTRAAKHFQKDVVKGVEGFVSTGKKQLEVESRLAEGCKKYGLEGPSITQNLSRATQHYSSAKNRMEKERENFHRVLASQVVEPLKAMVHGAPLVDARHLKQKYDRLCQEVGERAFDVNRRKSKDANGNPEHAAKLRAAQQKLEENTSAMSAMGKNATSAMTLVEFQQQQTNLQKMLALVAAERAYFQRVTSILDTLHHEIESEVRKASNPSNYGDGASRNSYHGAGPVPEISYPETLYLENTPTVKGIPYQETRLENSPSVTEIPYPETPPSDSETAYTETHSDTETPYLETPPSNTVSHMTANLSESAHNISNESNKGYDNDHDQEVEVPACVETKSFYAVATHSFEREDDGELSLSVGDEVLVREVSSSGWSQGECNGQSGWFPSTYVERKQPIRKGRRRPGSGHGSGGS</sequence>
<dbReference type="Gramene" id="Pp3c21_14670V3.2">
    <property type="protein sequence ID" value="PAC:32914429.CDS.1"/>
    <property type="gene ID" value="Pp3c21_14670"/>
</dbReference>
<dbReference type="SUPFAM" id="SSF103657">
    <property type="entry name" value="BAR/IMD domain-like"/>
    <property type="match status" value="1"/>
</dbReference>
<proteinExistence type="predicted"/>
<feature type="domain" description="SH3" evidence="7">
    <location>
        <begin position="375"/>
        <end position="434"/>
    </location>
</feature>
<evidence type="ECO:0000256" key="3">
    <source>
        <dbReference type="ARBA" id="ARBA00023054"/>
    </source>
</evidence>
<evidence type="ECO:0000256" key="5">
    <source>
        <dbReference type="PROSITE-ProRule" id="PRU00192"/>
    </source>
</evidence>
<dbReference type="RefSeq" id="XP_024358858.1">
    <property type="nucleotide sequence ID" value="XM_024503090.2"/>
</dbReference>
<reference evidence="9" key="3">
    <citation type="submission" date="2020-12" db="UniProtKB">
        <authorList>
            <consortium name="EnsemblPlants"/>
        </authorList>
    </citation>
    <scope>IDENTIFICATION</scope>
</reference>
<dbReference type="GeneID" id="112273975"/>
<gene>
    <name evidence="9" type="primary">LOC112273975</name>
    <name evidence="8" type="ORF">PHYPA_026176</name>
</gene>
<dbReference type="AlphaFoldDB" id="A0A2K1IRZ1"/>
<dbReference type="EnsemblPlants" id="Pp3c21_14670V3.5">
    <property type="protein sequence ID" value="PAC:32914432.CDS.1"/>
    <property type="gene ID" value="Pp3c21_14670"/>
</dbReference>
<dbReference type="PANTHER" id="PTHR14167">
    <property type="entry name" value="SH3 DOMAIN-CONTAINING"/>
    <property type="match status" value="1"/>
</dbReference>
<dbReference type="InterPro" id="IPR001452">
    <property type="entry name" value="SH3_domain"/>
</dbReference>
<dbReference type="EnsemblPlants" id="Pp3c21_14670V3.2">
    <property type="protein sequence ID" value="PAC:32914429.CDS.1"/>
    <property type="gene ID" value="Pp3c21_14670"/>
</dbReference>
<feature type="region of interest" description="Disordered" evidence="6">
    <location>
        <begin position="242"/>
        <end position="267"/>
    </location>
</feature>
<feature type="compositionally biased region" description="Polar residues" evidence="6">
    <location>
        <begin position="409"/>
        <end position="424"/>
    </location>
</feature>
<dbReference type="Proteomes" id="UP000006727">
    <property type="component" value="Chromosome 21"/>
</dbReference>
<dbReference type="Gramene" id="Pp3c21_14670V3.6">
    <property type="protein sequence ID" value="PAC:32914433.CDS.1"/>
    <property type="gene ID" value="Pp3c21_14670"/>
</dbReference>
<dbReference type="Gramene" id="Pp3c21_14670V3.4">
    <property type="protein sequence ID" value="PAC:32914431.CDS.1"/>
    <property type="gene ID" value="Pp3c21_14670"/>
</dbReference>
<reference evidence="8 10" key="2">
    <citation type="journal article" date="2018" name="Plant J.">
        <title>The Physcomitrella patens chromosome-scale assembly reveals moss genome structure and evolution.</title>
        <authorList>
            <person name="Lang D."/>
            <person name="Ullrich K.K."/>
            <person name="Murat F."/>
            <person name="Fuchs J."/>
            <person name="Jenkins J."/>
            <person name="Haas F.B."/>
            <person name="Piednoel M."/>
            <person name="Gundlach H."/>
            <person name="Van Bel M."/>
            <person name="Meyberg R."/>
            <person name="Vives C."/>
            <person name="Morata J."/>
            <person name="Symeonidi A."/>
            <person name="Hiss M."/>
            <person name="Muchero W."/>
            <person name="Kamisugi Y."/>
            <person name="Saleh O."/>
            <person name="Blanc G."/>
            <person name="Decker E.L."/>
            <person name="van Gessel N."/>
            <person name="Grimwood J."/>
            <person name="Hayes R.D."/>
            <person name="Graham S.W."/>
            <person name="Gunter L.E."/>
            <person name="McDaniel S.F."/>
            <person name="Hoernstein S.N.W."/>
            <person name="Larsson A."/>
            <person name="Li F.W."/>
            <person name="Perroud P.F."/>
            <person name="Phillips J."/>
            <person name="Ranjan P."/>
            <person name="Rokshar D.S."/>
            <person name="Rothfels C.J."/>
            <person name="Schneider L."/>
            <person name="Shu S."/>
            <person name="Stevenson D.W."/>
            <person name="Thummler F."/>
            <person name="Tillich M."/>
            <person name="Villarreal Aguilar J.C."/>
            <person name="Widiez T."/>
            <person name="Wong G.K."/>
            <person name="Wymore A."/>
            <person name="Zhang Y."/>
            <person name="Zimmer A.D."/>
            <person name="Quatrano R.S."/>
            <person name="Mayer K.F.X."/>
            <person name="Goodstein D."/>
            <person name="Casacuberta J.M."/>
            <person name="Vandepoele K."/>
            <person name="Reski R."/>
            <person name="Cuming A.C."/>
            <person name="Tuskan G.A."/>
            <person name="Maumus F."/>
            <person name="Salse J."/>
            <person name="Schmutz J."/>
            <person name="Rensing S.A."/>
        </authorList>
    </citation>
    <scope>NUCLEOTIDE SEQUENCE [LARGE SCALE GENOMIC DNA]</scope>
    <source>
        <strain evidence="9 10">cv. Gransden 2004</strain>
    </source>
</reference>
<keyword evidence="3" id="KW-0175">Coiled coil</keyword>
<evidence type="ECO:0000313" key="9">
    <source>
        <dbReference type="EnsemblPlants" id="PAC:32914428.CDS.1"/>
    </source>
</evidence>
<keyword evidence="2 5" id="KW-0728">SH3 domain</keyword>
<evidence type="ECO:0000313" key="10">
    <source>
        <dbReference type="Proteomes" id="UP000006727"/>
    </source>
</evidence>
<evidence type="ECO:0000256" key="1">
    <source>
        <dbReference type="ARBA" id="ARBA00004170"/>
    </source>
</evidence>
<dbReference type="Pfam" id="PF00018">
    <property type="entry name" value="SH3_1"/>
    <property type="match status" value="1"/>
</dbReference>
<dbReference type="Gramene" id="Pp3c21_14670V3.5">
    <property type="protein sequence ID" value="PAC:32914432.CDS.1"/>
    <property type="gene ID" value="Pp3c21_14670"/>
</dbReference>
<dbReference type="InterPro" id="IPR027267">
    <property type="entry name" value="AH/BAR_dom_sf"/>
</dbReference>
<dbReference type="InterPro" id="IPR036028">
    <property type="entry name" value="SH3-like_dom_sf"/>
</dbReference>
<dbReference type="RefSeq" id="XP_073385810.1">
    <property type="nucleotide sequence ID" value="XM_073529709.1"/>
</dbReference>
<dbReference type="Gramene" id="Pp3c21_14670V3.3">
    <property type="protein sequence ID" value="PAC:32914430.CDS.1"/>
    <property type="gene ID" value="Pp3c21_14670"/>
</dbReference>
<dbReference type="EnsemblPlants" id="Pp3c21_14670V3.7">
    <property type="protein sequence ID" value="PAC:32914434.CDS.1"/>
    <property type="gene ID" value="Pp3c21_14670"/>
</dbReference>
<dbReference type="Gramene" id="Pp3c21_14670V3.9">
    <property type="protein sequence ID" value="PAC:32914436.CDS.1"/>
    <property type="gene ID" value="Pp3c21_14670"/>
</dbReference>
<organism evidence="8">
    <name type="scientific">Physcomitrium patens</name>
    <name type="common">Spreading-leaved earth moss</name>
    <name type="synonym">Physcomitrella patens</name>
    <dbReference type="NCBI Taxonomy" id="3218"/>
    <lineage>
        <taxon>Eukaryota</taxon>
        <taxon>Viridiplantae</taxon>
        <taxon>Streptophyta</taxon>
        <taxon>Embryophyta</taxon>
        <taxon>Bryophyta</taxon>
        <taxon>Bryophytina</taxon>
        <taxon>Bryopsida</taxon>
        <taxon>Funariidae</taxon>
        <taxon>Funariales</taxon>
        <taxon>Funariaceae</taxon>
        <taxon>Physcomitrium</taxon>
    </lineage>
</organism>
<dbReference type="Gene3D" id="1.20.1270.60">
    <property type="entry name" value="Arfaptin homology (AH) domain/BAR domain"/>
    <property type="match status" value="1"/>
</dbReference>
<name>A0A2K1IRZ1_PHYPA</name>
<dbReference type="Gene3D" id="2.30.30.40">
    <property type="entry name" value="SH3 Domains"/>
    <property type="match status" value="1"/>
</dbReference>
<dbReference type="EnsemblPlants" id="Pp3c21_14670V3.1">
    <property type="protein sequence ID" value="PAC:32914428.CDS.1"/>
    <property type="gene ID" value="Pp3c21_14670"/>
</dbReference>
<feature type="region of interest" description="Disordered" evidence="6">
    <location>
        <begin position="291"/>
        <end position="339"/>
    </location>
</feature>
<feature type="region of interest" description="Disordered" evidence="6">
    <location>
        <begin position="409"/>
        <end position="451"/>
    </location>
</feature>
<dbReference type="PaxDb" id="3218-PP1S132_197V6.1"/>
<evidence type="ECO:0000256" key="2">
    <source>
        <dbReference type="ARBA" id="ARBA00022443"/>
    </source>
</evidence>
<dbReference type="RefSeq" id="XP_024358861.1">
    <property type="nucleotide sequence ID" value="XM_024503093.1"/>
</dbReference>
<dbReference type="Gramene" id="Pp3c21_14670V3.8">
    <property type="protein sequence ID" value="PAC:32914435.CDS.1"/>
    <property type="gene ID" value="Pp3c21_14670"/>
</dbReference>
<dbReference type="KEGG" id="ppp:112273975"/>
<keyword evidence="4" id="KW-0472">Membrane</keyword>
<dbReference type="EMBL" id="ABEU02000021">
    <property type="protein sequence ID" value="PNR32051.1"/>
    <property type="molecule type" value="Genomic_DNA"/>
</dbReference>